<dbReference type="EMBL" id="UINC01000843">
    <property type="protein sequence ID" value="SUZ62035.1"/>
    <property type="molecule type" value="Genomic_DNA"/>
</dbReference>
<dbReference type="SUPFAM" id="SSF101898">
    <property type="entry name" value="NHL repeat"/>
    <property type="match status" value="1"/>
</dbReference>
<protein>
    <recommendedName>
        <fullName evidence="5">SMP-30/Gluconolactonase/LRE-like region domain-containing protein</fullName>
    </recommendedName>
</protein>
<dbReference type="PANTHER" id="PTHR10680">
    <property type="entry name" value="PEPTIDYL-GLYCINE ALPHA-AMIDATING MONOOXYGENASE"/>
    <property type="match status" value="1"/>
</dbReference>
<evidence type="ECO:0000256" key="3">
    <source>
        <dbReference type="ARBA" id="ARBA00023180"/>
    </source>
</evidence>
<dbReference type="Gene3D" id="2.120.10.30">
    <property type="entry name" value="TolB, C-terminal domain"/>
    <property type="match status" value="1"/>
</dbReference>
<dbReference type="Pfam" id="PF01436">
    <property type="entry name" value="NHL"/>
    <property type="match status" value="2"/>
</dbReference>
<evidence type="ECO:0000313" key="4">
    <source>
        <dbReference type="EMBL" id="SUZ62035.1"/>
    </source>
</evidence>
<dbReference type="InterPro" id="IPR011042">
    <property type="entry name" value="6-blade_b-propeller_TolB-like"/>
</dbReference>
<evidence type="ECO:0000256" key="1">
    <source>
        <dbReference type="ARBA" id="ARBA00022729"/>
    </source>
</evidence>
<keyword evidence="1" id="KW-0732">Signal</keyword>
<keyword evidence="3" id="KW-0325">Glycoprotein</keyword>
<dbReference type="PROSITE" id="PS51125">
    <property type="entry name" value="NHL"/>
    <property type="match status" value="2"/>
</dbReference>
<reference evidence="4" key="1">
    <citation type="submission" date="2018-05" db="EMBL/GenBank/DDBJ databases">
        <authorList>
            <person name="Lanie J.A."/>
            <person name="Ng W.-L."/>
            <person name="Kazmierczak K.M."/>
            <person name="Andrzejewski T.M."/>
            <person name="Davidsen T.M."/>
            <person name="Wayne K.J."/>
            <person name="Tettelin H."/>
            <person name="Glass J.I."/>
            <person name="Rusch D."/>
            <person name="Podicherti R."/>
            <person name="Tsui H.-C.T."/>
            <person name="Winkler M.E."/>
        </authorList>
    </citation>
    <scope>NUCLEOTIDE SEQUENCE</scope>
</reference>
<keyword evidence="2" id="KW-0677">Repeat</keyword>
<dbReference type="AlphaFoldDB" id="A0A381P517"/>
<accession>A0A381P517</accession>
<organism evidence="4">
    <name type="scientific">marine metagenome</name>
    <dbReference type="NCBI Taxonomy" id="408172"/>
    <lineage>
        <taxon>unclassified sequences</taxon>
        <taxon>metagenomes</taxon>
        <taxon>ecological metagenomes</taxon>
    </lineage>
</organism>
<sequence length="377" mass="41026">MLSGEGIGPSIHGKEVVTVKIRSLLPLVIGLVCTASPGTAAVLQEQTSYRLIDDWPHYPSDMVFEMGTGIAADANGIIYTISRDVDHWAAHPLAMTRYRGSGTIAKWDRQGRFLGTFADDQEFIGPHSIYVDPNGFIWVADREGHQIVKLTPEGAEVFSLGEYGRFGNDEDHFNGPTGVAFLPDGRFVVADGYWNSRLVWFDEDGNYLKEVGELGSGPGQLAAVHSVALAPDGNLIVGNVCGTALHPYVTVPGQIAPERLQTMPNCRGRFDMFTAEGEYVGIYEPVPEPGLPLSVAVYGDRVYLGVTGTARGRQDLVIVDANTGEVVDRISSANVYVHQMAMDPNGDIYVASVYPEHGGEERGIEGPSFVRWVRSRR</sequence>
<name>A0A381P517_9ZZZZ</name>
<evidence type="ECO:0000256" key="2">
    <source>
        <dbReference type="ARBA" id="ARBA00022737"/>
    </source>
</evidence>
<proteinExistence type="predicted"/>
<evidence type="ECO:0008006" key="5">
    <source>
        <dbReference type="Google" id="ProtNLM"/>
    </source>
</evidence>
<dbReference type="InterPro" id="IPR001258">
    <property type="entry name" value="NHL_repeat"/>
</dbReference>
<gene>
    <name evidence="4" type="ORF">METZ01_LOCUS14889</name>
</gene>